<proteinExistence type="predicted"/>
<organism evidence="1 2">
    <name type="scientific">Exophiala viscosa</name>
    <dbReference type="NCBI Taxonomy" id="2486360"/>
    <lineage>
        <taxon>Eukaryota</taxon>
        <taxon>Fungi</taxon>
        <taxon>Dikarya</taxon>
        <taxon>Ascomycota</taxon>
        <taxon>Pezizomycotina</taxon>
        <taxon>Eurotiomycetes</taxon>
        <taxon>Chaetothyriomycetidae</taxon>
        <taxon>Chaetothyriales</taxon>
        <taxon>Herpotrichiellaceae</taxon>
        <taxon>Exophiala</taxon>
    </lineage>
</organism>
<dbReference type="Pfam" id="PF11951">
    <property type="entry name" value="Fungal_trans_2"/>
    <property type="match status" value="1"/>
</dbReference>
<sequence length="264" mass="30020">MHLGGRGILSPQLCALLPVERHPVPSLFFLDDQPHEPGFELSECTTTALFHFYDELQDISVQASALNRHHRPRGTLADETGVQRISANIADHLNILWLARPRLLCLTPRHNANFTGTSDSACDLLVALCRICYFAETVYIDRAHSKDHSTRSDAQQSMQQMRQAFEEFSTSTTNQHLDAALIWPLFLHAAESRTRADVNWALSKLRSIQNPLWQSEIVTTVVQELTEQQLSRGERVGRWFINTTVPLPLRQAEMPYVETFRPPP</sequence>
<gene>
    <name evidence="1" type="ORF">EDD36DRAFT_118211</name>
</gene>
<dbReference type="InterPro" id="IPR021858">
    <property type="entry name" value="Fun_TF"/>
</dbReference>
<reference evidence="1" key="1">
    <citation type="journal article" date="2022" name="bioRxiv">
        <title>Deciphering the potential niche of two novel black yeast fungi from a biological soil crust based on their genomes, phenotypes, and melanin regulation.</title>
        <authorList>
            <consortium name="DOE Joint Genome Institute"/>
            <person name="Carr E.C."/>
            <person name="Barton Q."/>
            <person name="Grambo S."/>
            <person name="Sullivan M."/>
            <person name="Renfro C.M."/>
            <person name="Kuo A."/>
            <person name="Pangilinan J."/>
            <person name="Lipzen A."/>
            <person name="Keymanesh K."/>
            <person name="Savage E."/>
            <person name="Barry K."/>
            <person name="Grigoriev I.V."/>
            <person name="Riekhof W.R."/>
            <person name="Harris S.S."/>
        </authorList>
    </citation>
    <scope>NUCLEOTIDE SEQUENCE</scope>
    <source>
        <strain evidence="1">JF 03-4F</strain>
    </source>
</reference>
<comment type="caution">
    <text evidence="1">The sequence shown here is derived from an EMBL/GenBank/DDBJ whole genome shotgun (WGS) entry which is preliminary data.</text>
</comment>
<keyword evidence="2" id="KW-1185">Reference proteome</keyword>
<name>A0AAN6I826_9EURO</name>
<evidence type="ECO:0000313" key="2">
    <source>
        <dbReference type="Proteomes" id="UP001203852"/>
    </source>
</evidence>
<dbReference type="Proteomes" id="UP001203852">
    <property type="component" value="Unassembled WGS sequence"/>
</dbReference>
<dbReference type="EMBL" id="MU404365">
    <property type="protein sequence ID" value="KAI1608062.1"/>
    <property type="molecule type" value="Genomic_DNA"/>
</dbReference>
<evidence type="ECO:0000313" key="1">
    <source>
        <dbReference type="EMBL" id="KAI1608062.1"/>
    </source>
</evidence>
<dbReference type="AlphaFoldDB" id="A0AAN6I826"/>
<protein>
    <submittedName>
        <fullName evidence="1">Uncharacterized protein</fullName>
    </submittedName>
</protein>
<accession>A0AAN6I826</accession>